<name>A0A916SCC9_9BURK</name>
<organism evidence="2 3">
    <name type="scientific">Polaromonas eurypsychrophila</name>
    <dbReference type="NCBI Taxonomy" id="1614635"/>
    <lineage>
        <taxon>Bacteria</taxon>
        <taxon>Pseudomonadati</taxon>
        <taxon>Pseudomonadota</taxon>
        <taxon>Betaproteobacteria</taxon>
        <taxon>Burkholderiales</taxon>
        <taxon>Comamonadaceae</taxon>
        <taxon>Polaromonas</taxon>
    </lineage>
</organism>
<dbReference type="AlphaFoldDB" id="A0A916SCC9"/>
<feature type="region of interest" description="Disordered" evidence="1">
    <location>
        <begin position="90"/>
        <end position="119"/>
    </location>
</feature>
<keyword evidence="3" id="KW-1185">Reference proteome</keyword>
<protein>
    <submittedName>
        <fullName evidence="2">Uncharacterized protein</fullName>
    </submittedName>
</protein>
<evidence type="ECO:0000313" key="2">
    <source>
        <dbReference type="EMBL" id="GGA93366.1"/>
    </source>
</evidence>
<evidence type="ECO:0000313" key="3">
    <source>
        <dbReference type="Proteomes" id="UP000620596"/>
    </source>
</evidence>
<dbReference type="EMBL" id="BMIG01000003">
    <property type="protein sequence ID" value="GGA93366.1"/>
    <property type="molecule type" value="Genomic_DNA"/>
</dbReference>
<sequence length="119" mass="12773">MVWVPPLRCGQPAVLDENGVSLELASLRQSLALIRFRLRSSAQPDGWGNQYRTQNPETNAREARIGRDSPQTVMFACERSARGHMKFPSIAQRGEGGVRGGSGEADLLSDASCSGNGSA</sequence>
<comment type="caution">
    <text evidence="2">The sequence shown here is derived from an EMBL/GenBank/DDBJ whole genome shotgun (WGS) entry which is preliminary data.</text>
</comment>
<proteinExistence type="predicted"/>
<reference evidence="2" key="1">
    <citation type="journal article" date="2014" name="Int. J. Syst. Evol. Microbiol.">
        <title>Complete genome sequence of Corynebacterium casei LMG S-19264T (=DSM 44701T), isolated from a smear-ripened cheese.</title>
        <authorList>
            <consortium name="US DOE Joint Genome Institute (JGI-PGF)"/>
            <person name="Walter F."/>
            <person name="Albersmeier A."/>
            <person name="Kalinowski J."/>
            <person name="Ruckert C."/>
        </authorList>
    </citation>
    <scope>NUCLEOTIDE SEQUENCE</scope>
    <source>
        <strain evidence="2">CGMCC 1.15322</strain>
    </source>
</reference>
<dbReference type="Proteomes" id="UP000620596">
    <property type="component" value="Unassembled WGS sequence"/>
</dbReference>
<reference evidence="2" key="2">
    <citation type="submission" date="2020-09" db="EMBL/GenBank/DDBJ databases">
        <authorList>
            <person name="Sun Q."/>
            <person name="Zhou Y."/>
        </authorList>
    </citation>
    <scope>NUCLEOTIDE SEQUENCE</scope>
    <source>
        <strain evidence="2">CGMCC 1.15322</strain>
    </source>
</reference>
<evidence type="ECO:0000256" key="1">
    <source>
        <dbReference type="SAM" id="MobiDB-lite"/>
    </source>
</evidence>
<gene>
    <name evidence="2" type="ORF">GCM10011496_12990</name>
</gene>
<feature type="compositionally biased region" description="Gly residues" evidence="1">
    <location>
        <begin position="94"/>
        <end position="103"/>
    </location>
</feature>
<accession>A0A916SCC9</accession>